<organism evidence="12 13">
    <name type="scientific">Povalibacter uvarum</name>
    <dbReference type="NCBI Taxonomy" id="732238"/>
    <lineage>
        <taxon>Bacteria</taxon>
        <taxon>Pseudomonadati</taxon>
        <taxon>Pseudomonadota</taxon>
        <taxon>Gammaproteobacteria</taxon>
        <taxon>Steroidobacterales</taxon>
        <taxon>Steroidobacteraceae</taxon>
        <taxon>Povalibacter</taxon>
    </lineage>
</organism>
<dbReference type="GO" id="GO:0044781">
    <property type="term" value="P:bacterial-type flagellum organization"/>
    <property type="evidence" value="ECO:0007669"/>
    <property type="project" value="UniProtKB-KW"/>
</dbReference>
<evidence type="ECO:0000313" key="12">
    <source>
        <dbReference type="EMBL" id="MBB6094219.1"/>
    </source>
</evidence>
<comment type="similarity">
    <text evidence="2">Belongs to the FliJ family.</text>
</comment>
<evidence type="ECO:0000256" key="7">
    <source>
        <dbReference type="ARBA" id="ARBA00022795"/>
    </source>
</evidence>
<evidence type="ECO:0000256" key="1">
    <source>
        <dbReference type="ARBA" id="ARBA00004413"/>
    </source>
</evidence>
<keyword evidence="9" id="KW-0472">Membrane</keyword>
<sequence length="145" mass="17148">MTRADRLQPVQNLAEEAERRLAQQVAALERNAREAETKLLDLERYAEEYQRQYGERAGRGIGVTELRDYQAFLARLGEAMRQQRAIVTKTRNECDAGRLRWQEAAKRVKALDHVATQWRDEARRAMDRREQIEIDERAQRPRTQR</sequence>
<dbReference type="Gene3D" id="1.10.287.1700">
    <property type="match status" value="1"/>
</dbReference>
<evidence type="ECO:0000256" key="2">
    <source>
        <dbReference type="ARBA" id="ARBA00010004"/>
    </source>
</evidence>
<keyword evidence="6" id="KW-0145">Chemotaxis</keyword>
<dbReference type="GO" id="GO:0071973">
    <property type="term" value="P:bacterial-type flagellum-dependent cell motility"/>
    <property type="evidence" value="ECO:0007669"/>
    <property type="project" value="InterPro"/>
</dbReference>
<keyword evidence="8" id="KW-0653">Protein transport</keyword>
<dbReference type="GO" id="GO:0009288">
    <property type="term" value="C:bacterial-type flagellum"/>
    <property type="evidence" value="ECO:0007669"/>
    <property type="project" value="InterPro"/>
</dbReference>
<proteinExistence type="inferred from homology"/>
<keyword evidence="13" id="KW-1185">Reference proteome</keyword>
<dbReference type="EMBL" id="JACHHZ010000003">
    <property type="protein sequence ID" value="MBB6094219.1"/>
    <property type="molecule type" value="Genomic_DNA"/>
</dbReference>
<evidence type="ECO:0000256" key="5">
    <source>
        <dbReference type="ARBA" id="ARBA00022475"/>
    </source>
</evidence>
<evidence type="ECO:0000256" key="3">
    <source>
        <dbReference type="ARBA" id="ARBA00020392"/>
    </source>
</evidence>
<accession>A0A841HPF0</accession>
<keyword evidence="11" id="KW-0175">Coiled coil</keyword>
<evidence type="ECO:0000313" key="13">
    <source>
        <dbReference type="Proteomes" id="UP000588068"/>
    </source>
</evidence>
<dbReference type="PIRSF" id="PIRSF019404">
    <property type="entry name" value="FliJ"/>
    <property type="match status" value="1"/>
</dbReference>
<name>A0A841HPF0_9GAMM</name>
<gene>
    <name evidence="12" type="ORF">HNQ60_003100</name>
</gene>
<keyword evidence="5" id="KW-1003">Cell membrane</keyword>
<evidence type="ECO:0000256" key="10">
    <source>
        <dbReference type="ARBA" id="ARBA00023225"/>
    </source>
</evidence>
<dbReference type="NCBIfam" id="TIGR02473">
    <property type="entry name" value="flagell_FliJ"/>
    <property type="match status" value="1"/>
</dbReference>
<dbReference type="GO" id="GO:0005886">
    <property type="term" value="C:plasma membrane"/>
    <property type="evidence" value="ECO:0007669"/>
    <property type="project" value="UniProtKB-SubCell"/>
</dbReference>
<dbReference type="GO" id="GO:0015031">
    <property type="term" value="P:protein transport"/>
    <property type="evidence" value="ECO:0007669"/>
    <property type="project" value="UniProtKB-KW"/>
</dbReference>
<comment type="caution">
    <text evidence="12">The sequence shown here is derived from an EMBL/GenBank/DDBJ whole genome shotgun (WGS) entry which is preliminary data.</text>
</comment>
<dbReference type="InterPro" id="IPR053716">
    <property type="entry name" value="Flag_assembly_chemotaxis_eff"/>
</dbReference>
<dbReference type="Proteomes" id="UP000588068">
    <property type="component" value="Unassembled WGS sequence"/>
</dbReference>
<dbReference type="GO" id="GO:0006935">
    <property type="term" value="P:chemotaxis"/>
    <property type="evidence" value="ECO:0007669"/>
    <property type="project" value="UniProtKB-KW"/>
</dbReference>
<dbReference type="InterPro" id="IPR052570">
    <property type="entry name" value="FliJ"/>
</dbReference>
<protein>
    <recommendedName>
        <fullName evidence="3">Flagellar FliJ protein</fullName>
    </recommendedName>
</protein>
<dbReference type="GO" id="GO:0003774">
    <property type="term" value="F:cytoskeletal motor activity"/>
    <property type="evidence" value="ECO:0007669"/>
    <property type="project" value="InterPro"/>
</dbReference>
<evidence type="ECO:0000256" key="11">
    <source>
        <dbReference type="SAM" id="Coils"/>
    </source>
</evidence>
<keyword evidence="10" id="KW-1006">Bacterial flagellum protein export</keyword>
<dbReference type="AlphaFoldDB" id="A0A841HPF0"/>
<dbReference type="InterPro" id="IPR012823">
    <property type="entry name" value="Flagell_FliJ"/>
</dbReference>
<evidence type="ECO:0000256" key="4">
    <source>
        <dbReference type="ARBA" id="ARBA00022448"/>
    </source>
</evidence>
<dbReference type="PANTHER" id="PTHR38786:SF1">
    <property type="entry name" value="FLAGELLAR FLIJ PROTEIN"/>
    <property type="match status" value="1"/>
</dbReference>
<keyword evidence="12" id="KW-0282">Flagellum</keyword>
<dbReference type="InterPro" id="IPR018006">
    <property type="entry name" value="Flag_FliJ_proteobac"/>
</dbReference>
<reference evidence="12 13" key="1">
    <citation type="submission" date="2020-08" db="EMBL/GenBank/DDBJ databases">
        <title>Genomic Encyclopedia of Type Strains, Phase IV (KMG-IV): sequencing the most valuable type-strain genomes for metagenomic binning, comparative biology and taxonomic classification.</title>
        <authorList>
            <person name="Goeker M."/>
        </authorList>
    </citation>
    <scope>NUCLEOTIDE SEQUENCE [LARGE SCALE GENOMIC DNA]</scope>
    <source>
        <strain evidence="12 13">DSM 26723</strain>
    </source>
</reference>
<evidence type="ECO:0000256" key="8">
    <source>
        <dbReference type="ARBA" id="ARBA00022927"/>
    </source>
</evidence>
<evidence type="ECO:0000256" key="6">
    <source>
        <dbReference type="ARBA" id="ARBA00022500"/>
    </source>
</evidence>
<comment type="subcellular location">
    <subcellularLocation>
        <location evidence="1">Cell membrane</location>
        <topology evidence="1">Peripheral membrane protein</topology>
        <orientation evidence="1">Cytoplasmic side</orientation>
    </subcellularLocation>
</comment>
<evidence type="ECO:0000256" key="9">
    <source>
        <dbReference type="ARBA" id="ARBA00023136"/>
    </source>
</evidence>
<keyword evidence="12" id="KW-0969">Cilium</keyword>
<feature type="coiled-coil region" evidence="11">
    <location>
        <begin position="11"/>
        <end position="52"/>
    </location>
</feature>
<keyword evidence="4" id="KW-0813">Transport</keyword>
<keyword evidence="12" id="KW-0966">Cell projection</keyword>
<keyword evidence="7" id="KW-1005">Bacterial flagellum biogenesis</keyword>
<dbReference type="Pfam" id="PF02050">
    <property type="entry name" value="FliJ"/>
    <property type="match status" value="1"/>
</dbReference>
<dbReference type="PANTHER" id="PTHR38786">
    <property type="entry name" value="FLAGELLAR FLIJ PROTEIN"/>
    <property type="match status" value="1"/>
</dbReference>
<dbReference type="RefSeq" id="WP_184333280.1">
    <property type="nucleotide sequence ID" value="NZ_JACHHZ010000003.1"/>
</dbReference>